<proteinExistence type="predicted"/>
<accession>M2T8B3</accession>
<comment type="caution">
    <text evidence="1">The sequence shown here is derived from an EMBL/GenBank/DDBJ whole genome shotgun (WGS) entry which is preliminary data.</text>
</comment>
<evidence type="ECO:0000313" key="2">
    <source>
        <dbReference type="Proteomes" id="UP000011717"/>
    </source>
</evidence>
<evidence type="ECO:0000313" key="1">
    <source>
        <dbReference type="EMBL" id="EMD82759.1"/>
    </source>
</evidence>
<organism evidence="1 2">
    <name type="scientific">Pacificimonas flava</name>
    <dbReference type="NCBI Taxonomy" id="1234595"/>
    <lineage>
        <taxon>Bacteria</taxon>
        <taxon>Pseudomonadati</taxon>
        <taxon>Pseudomonadota</taxon>
        <taxon>Alphaproteobacteria</taxon>
        <taxon>Sphingomonadales</taxon>
        <taxon>Sphingosinicellaceae</taxon>
        <taxon>Pacificimonas</taxon>
    </lineage>
</organism>
<name>M2T8B3_9SPHN</name>
<reference evidence="1 2" key="1">
    <citation type="journal article" date="2013" name="Genome Announc.">
        <title>Draft Genome Sequence of Strain JLT2015T, Belonging to the Family Sphingomonadaceae of the Alphaproteobacteria.</title>
        <authorList>
            <person name="Tang K."/>
            <person name="Liu K."/>
            <person name="Li S."/>
            <person name="Jiao N."/>
        </authorList>
    </citation>
    <scope>NUCLEOTIDE SEQUENCE [LARGE SCALE GENOMIC DNA]</scope>
    <source>
        <strain evidence="1 2">JLT2015</strain>
    </source>
</reference>
<protein>
    <submittedName>
        <fullName evidence="1">Uncharacterized protein</fullName>
    </submittedName>
</protein>
<sequence>MSVPMPEPANWCHSQPGGRFERAACPIGDCSTEKIPAKAGVGAMF</sequence>
<dbReference type="Proteomes" id="UP000011717">
    <property type="component" value="Unassembled WGS sequence"/>
</dbReference>
<keyword evidence="2" id="KW-1185">Reference proteome</keyword>
<dbReference type="EMBL" id="AMRV01000005">
    <property type="protein sequence ID" value="EMD82759.1"/>
    <property type="molecule type" value="Genomic_DNA"/>
</dbReference>
<gene>
    <name evidence="1" type="ORF">C725_1799</name>
</gene>
<dbReference type="AlphaFoldDB" id="M2T8B3"/>